<sequence>MKKLGNTEWYTLAEAAKFMGMSPITLRVQLHRKRLKGEKHGRDWFLSGTEIRSYAGKIRRDK</sequence>
<proteinExistence type="predicted"/>
<evidence type="ECO:0000313" key="2">
    <source>
        <dbReference type="EMBL" id="CAB4199217.1"/>
    </source>
</evidence>
<reference evidence="2" key="1">
    <citation type="submission" date="2020-05" db="EMBL/GenBank/DDBJ databases">
        <authorList>
            <person name="Chiriac C."/>
            <person name="Salcher M."/>
            <person name="Ghai R."/>
            <person name="Kavagutti S V."/>
        </authorList>
    </citation>
    <scope>NUCLEOTIDE SEQUENCE</scope>
</reference>
<gene>
    <name evidence="2" type="ORF">UFOVP1336_20</name>
</gene>
<dbReference type="Pfam" id="PF12728">
    <property type="entry name" value="HTH_17"/>
    <property type="match status" value="1"/>
</dbReference>
<organism evidence="2">
    <name type="scientific">uncultured Caudovirales phage</name>
    <dbReference type="NCBI Taxonomy" id="2100421"/>
    <lineage>
        <taxon>Viruses</taxon>
        <taxon>Duplodnaviria</taxon>
        <taxon>Heunggongvirae</taxon>
        <taxon>Uroviricota</taxon>
        <taxon>Caudoviricetes</taxon>
        <taxon>Peduoviridae</taxon>
        <taxon>Maltschvirus</taxon>
        <taxon>Maltschvirus maltsch</taxon>
    </lineage>
</organism>
<dbReference type="EMBL" id="LR797285">
    <property type="protein sequence ID" value="CAB4199217.1"/>
    <property type="molecule type" value="Genomic_DNA"/>
</dbReference>
<evidence type="ECO:0000259" key="1">
    <source>
        <dbReference type="Pfam" id="PF12728"/>
    </source>
</evidence>
<dbReference type="InterPro" id="IPR041657">
    <property type="entry name" value="HTH_17"/>
</dbReference>
<feature type="domain" description="Helix-turn-helix" evidence="1">
    <location>
        <begin position="9"/>
        <end position="55"/>
    </location>
</feature>
<accession>A0A6J5RY14</accession>
<name>A0A6J5RY14_9CAUD</name>
<protein>
    <submittedName>
        <fullName evidence="2">Helix-turn-helix domain containing protein</fullName>
    </submittedName>
</protein>